<dbReference type="Gene3D" id="3.20.20.70">
    <property type="entry name" value="Aldolase class I"/>
    <property type="match status" value="1"/>
</dbReference>
<sequence length="401" mass="44876">MKLGRILCYKWTEKGTVYVHWPYCSQLCTYCNFNKYISNHRSSVDHTGMTKCLVKELTSLIKLSGIGTVTSVYFGGGTPSLAKPETIQAVLNTIREQACLTENAEVTLEANPTSAQTEKLRTFKTAGVTRLSVGVQSFLDEDLKLMNRDHSVAESEHCLKVAQKLFPDRFNIDVIFGRPHQTLSSWVKELRKAIGVGSKHVSLYQLTVERGTPLARAVNRNEVVLPPSDAVAEMYEASIEMLNEGGLKRYEISNFSAAGCESQHNLAYWKGSNYVGIGPGAHSRFLHSGEFVASVNTLEPNAWMNKVKANGHGLQRMRHMENRERLEEVVAMSMRTVEGVTNEIWERFEPRLPLQHVFSDHWLTSTGHTVVDKHGLRATHKGLCVLDSILPELLACMDITV</sequence>
<comment type="similarity">
    <text evidence="1">Belongs to the anaerobic coproporphyrinogen-III oxidase family. HemW subfamily.</text>
</comment>
<evidence type="ECO:0000256" key="3">
    <source>
        <dbReference type="ARBA" id="ARBA00022617"/>
    </source>
</evidence>
<evidence type="ECO:0000256" key="7">
    <source>
        <dbReference type="ARBA" id="ARBA00023014"/>
    </source>
</evidence>
<evidence type="ECO:0000256" key="4">
    <source>
        <dbReference type="ARBA" id="ARBA00022691"/>
    </source>
</evidence>
<dbReference type="InterPro" id="IPR058240">
    <property type="entry name" value="rSAM_sf"/>
</dbReference>
<dbReference type="InterPro" id="IPR007197">
    <property type="entry name" value="rSAM"/>
</dbReference>
<comment type="caution">
    <text evidence="12">The sequence shown here is derived from an EMBL/GenBank/DDBJ whole genome shotgun (WGS) entry which is preliminary data.</text>
</comment>
<proteinExistence type="inferred from homology"/>
<keyword evidence="4" id="KW-0949">S-adenosyl-L-methionine</keyword>
<protein>
    <recommendedName>
        <fullName evidence="2">Radical S-adenosyl methionine domain-containing protein 1, mitochondrial</fullName>
    </recommendedName>
    <alternativeName>
        <fullName evidence="9">Putative heme chaperone</fullName>
    </alternativeName>
</protein>
<dbReference type="GO" id="GO:0005739">
    <property type="term" value="C:mitochondrion"/>
    <property type="evidence" value="ECO:0007669"/>
    <property type="project" value="TreeGrafter"/>
</dbReference>
<evidence type="ECO:0000256" key="6">
    <source>
        <dbReference type="ARBA" id="ARBA00023004"/>
    </source>
</evidence>
<dbReference type="NCBIfam" id="TIGR00539">
    <property type="entry name" value="hemN_rel"/>
    <property type="match status" value="1"/>
</dbReference>
<dbReference type="PROSITE" id="PS51918">
    <property type="entry name" value="RADICAL_SAM"/>
    <property type="match status" value="1"/>
</dbReference>
<dbReference type="InterPro" id="IPR004559">
    <property type="entry name" value="HemW-like"/>
</dbReference>
<dbReference type="PANTHER" id="PTHR13932">
    <property type="entry name" value="COPROPORPHYRINIGEN III OXIDASE"/>
    <property type="match status" value="1"/>
</dbReference>
<dbReference type="GO" id="GO:0051539">
    <property type="term" value="F:4 iron, 4 sulfur cluster binding"/>
    <property type="evidence" value="ECO:0007669"/>
    <property type="project" value="InterPro"/>
</dbReference>
<keyword evidence="3" id="KW-0349">Heme</keyword>
<dbReference type="SFLD" id="SFLDS00029">
    <property type="entry name" value="Radical_SAM"/>
    <property type="match status" value="1"/>
</dbReference>
<evidence type="ECO:0000256" key="9">
    <source>
        <dbReference type="ARBA" id="ARBA00033094"/>
    </source>
</evidence>
<dbReference type="SMART" id="SM00729">
    <property type="entry name" value="Elp3"/>
    <property type="match status" value="1"/>
</dbReference>
<dbReference type="SUPFAM" id="SSF102114">
    <property type="entry name" value="Radical SAM enzymes"/>
    <property type="match status" value="1"/>
</dbReference>
<dbReference type="EMBL" id="CASHTH010003401">
    <property type="protein sequence ID" value="CAI8044545.1"/>
    <property type="molecule type" value="Genomic_DNA"/>
</dbReference>
<dbReference type="Pfam" id="PF04055">
    <property type="entry name" value="Radical_SAM"/>
    <property type="match status" value="1"/>
</dbReference>
<keyword evidence="7" id="KW-0411">Iron-sulfur</keyword>
<dbReference type="CDD" id="cd01335">
    <property type="entry name" value="Radical_SAM"/>
    <property type="match status" value="1"/>
</dbReference>
<evidence type="ECO:0000313" key="13">
    <source>
        <dbReference type="Proteomes" id="UP001174909"/>
    </source>
</evidence>
<dbReference type="GO" id="GO:0006779">
    <property type="term" value="P:porphyrin-containing compound biosynthetic process"/>
    <property type="evidence" value="ECO:0007669"/>
    <property type="project" value="InterPro"/>
</dbReference>
<dbReference type="SFLD" id="SFLDF00288">
    <property type="entry name" value="HemN-like__clustered_with_nucl"/>
    <property type="match status" value="1"/>
</dbReference>
<evidence type="ECO:0000256" key="2">
    <source>
        <dbReference type="ARBA" id="ARBA00014678"/>
    </source>
</evidence>
<keyword evidence="5" id="KW-0479">Metal-binding</keyword>
<dbReference type="AlphaFoldDB" id="A0AA35XAR5"/>
<accession>A0AA35XAR5</accession>
<organism evidence="12 13">
    <name type="scientific">Geodia barretti</name>
    <name type="common">Barrett's horny sponge</name>
    <dbReference type="NCBI Taxonomy" id="519541"/>
    <lineage>
        <taxon>Eukaryota</taxon>
        <taxon>Metazoa</taxon>
        <taxon>Porifera</taxon>
        <taxon>Demospongiae</taxon>
        <taxon>Heteroscleromorpha</taxon>
        <taxon>Tetractinellida</taxon>
        <taxon>Astrophorina</taxon>
        <taxon>Geodiidae</taxon>
        <taxon>Geodia</taxon>
    </lineage>
</organism>
<evidence type="ECO:0000256" key="1">
    <source>
        <dbReference type="ARBA" id="ARBA00006100"/>
    </source>
</evidence>
<evidence type="ECO:0000256" key="10">
    <source>
        <dbReference type="ARBA" id="ARBA00045130"/>
    </source>
</evidence>
<keyword evidence="6" id="KW-0408">Iron</keyword>
<evidence type="ECO:0000256" key="5">
    <source>
        <dbReference type="ARBA" id="ARBA00022723"/>
    </source>
</evidence>
<evidence type="ECO:0000256" key="8">
    <source>
        <dbReference type="ARBA" id="ARBA00023186"/>
    </source>
</evidence>
<dbReference type="GO" id="GO:0046872">
    <property type="term" value="F:metal ion binding"/>
    <property type="evidence" value="ECO:0007669"/>
    <property type="project" value="UniProtKB-KW"/>
</dbReference>
<dbReference type="InterPro" id="IPR034505">
    <property type="entry name" value="Coproporphyrinogen-III_oxidase"/>
</dbReference>
<feature type="domain" description="Radical SAM core" evidence="11">
    <location>
        <begin position="9"/>
        <end position="248"/>
    </location>
</feature>
<evidence type="ECO:0000259" key="11">
    <source>
        <dbReference type="PROSITE" id="PS51918"/>
    </source>
</evidence>
<dbReference type="InterPro" id="IPR006638">
    <property type="entry name" value="Elp3/MiaA/NifB-like_rSAM"/>
</dbReference>
<keyword evidence="13" id="KW-1185">Reference proteome</keyword>
<comment type="function">
    <text evidence="10">May be a heme chaperone, appears to bind heme. Homologous bacterial proteins do not have oxygen-independent coproporphyrinogen-III oxidase activity. Binds 1 [4Fe-4S] cluster. The cluster is coordinated with 3 cysteines and an exchangeable S-adenosyl-L-methionine.</text>
</comment>
<name>A0AA35XAR5_GEOBA</name>
<dbReference type="PANTHER" id="PTHR13932:SF5">
    <property type="entry name" value="RADICAL S-ADENOSYL METHIONINE DOMAIN-CONTAINING PROTEIN 1, MITOCHONDRIAL"/>
    <property type="match status" value="1"/>
</dbReference>
<dbReference type="SFLD" id="SFLDG01065">
    <property type="entry name" value="anaerobic_coproporphyrinogen-I"/>
    <property type="match status" value="1"/>
</dbReference>
<dbReference type="Proteomes" id="UP001174909">
    <property type="component" value="Unassembled WGS sequence"/>
</dbReference>
<dbReference type="SFLD" id="SFLDF00562">
    <property type="entry name" value="HemN-like__clustered_with_heat"/>
    <property type="match status" value="1"/>
</dbReference>
<evidence type="ECO:0000313" key="12">
    <source>
        <dbReference type="EMBL" id="CAI8044545.1"/>
    </source>
</evidence>
<dbReference type="GO" id="GO:0004109">
    <property type="term" value="F:coproporphyrinogen oxidase activity"/>
    <property type="evidence" value="ECO:0007669"/>
    <property type="project" value="InterPro"/>
</dbReference>
<gene>
    <name evidence="12" type="ORF">GBAR_LOCUS24695</name>
</gene>
<reference evidence="12" key="1">
    <citation type="submission" date="2023-03" db="EMBL/GenBank/DDBJ databases">
        <authorList>
            <person name="Steffen K."/>
            <person name="Cardenas P."/>
        </authorList>
    </citation>
    <scope>NUCLEOTIDE SEQUENCE</scope>
</reference>
<dbReference type="InterPro" id="IPR013785">
    <property type="entry name" value="Aldolase_TIM"/>
</dbReference>
<keyword evidence="8" id="KW-0143">Chaperone</keyword>